<dbReference type="AlphaFoldDB" id="A0A439D397"/>
<dbReference type="STRING" id="363999.A0A439D397"/>
<accession>A0A439D397</accession>
<name>A0A439D397_9PEZI</name>
<gene>
    <name evidence="1" type="ORF">EKO27_g6182</name>
</gene>
<dbReference type="PANTHER" id="PTHR35006:SF2">
    <property type="entry name" value="GLYOXALASE FAMILY PROTEIN (AFU_ORTHOLOGUE AFUA_5G14830)"/>
    <property type="match status" value="1"/>
</dbReference>
<reference evidence="1 2" key="1">
    <citation type="submission" date="2018-12" db="EMBL/GenBank/DDBJ databases">
        <title>Draft genome sequence of Xylaria grammica IHI A82.</title>
        <authorList>
            <person name="Buettner E."/>
            <person name="Kellner H."/>
        </authorList>
    </citation>
    <scope>NUCLEOTIDE SEQUENCE [LARGE SCALE GENOMIC DNA]</scope>
    <source>
        <strain evidence="1 2">IHI A82</strain>
    </source>
</reference>
<evidence type="ECO:0000313" key="2">
    <source>
        <dbReference type="Proteomes" id="UP000286045"/>
    </source>
</evidence>
<proteinExistence type="predicted"/>
<sequence>MPLSHISIATGAAHFARMRSFYLVALAPLNYVTYFDQPNFMLGLKPAGKFPDFWLHVGNGEQTAFPGNGDVEARPGRTHLAFDAESPDVVDTWYTTAIKAGGVCNGKPGVRTEFSEQYYAAFVLDPLGNNIEAVHYKPTKPW</sequence>
<comment type="caution">
    <text evidence="1">The sequence shown here is derived from an EMBL/GenBank/DDBJ whole genome shotgun (WGS) entry which is preliminary data.</text>
</comment>
<dbReference type="SUPFAM" id="SSF54593">
    <property type="entry name" value="Glyoxalase/Bleomycin resistance protein/Dihydroxybiphenyl dioxygenase"/>
    <property type="match status" value="1"/>
</dbReference>
<organism evidence="1 2">
    <name type="scientific">Xylaria grammica</name>
    <dbReference type="NCBI Taxonomy" id="363999"/>
    <lineage>
        <taxon>Eukaryota</taxon>
        <taxon>Fungi</taxon>
        <taxon>Dikarya</taxon>
        <taxon>Ascomycota</taxon>
        <taxon>Pezizomycotina</taxon>
        <taxon>Sordariomycetes</taxon>
        <taxon>Xylariomycetidae</taxon>
        <taxon>Xylariales</taxon>
        <taxon>Xylariaceae</taxon>
        <taxon>Xylaria</taxon>
    </lineage>
</organism>
<evidence type="ECO:0000313" key="1">
    <source>
        <dbReference type="EMBL" id="RWA08922.1"/>
    </source>
</evidence>
<dbReference type="PANTHER" id="PTHR35006">
    <property type="entry name" value="GLYOXALASE FAMILY PROTEIN (AFU_ORTHOLOGUE AFUA_5G14830)"/>
    <property type="match status" value="1"/>
</dbReference>
<dbReference type="Proteomes" id="UP000286045">
    <property type="component" value="Unassembled WGS sequence"/>
</dbReference>
<dbReference type="InterPro" id="IPR029068">
    <property type="entry name" value="Glyas_Bleomycin-R_OHBP_Dase"/>
</dbReference>
<dbReference type="Gene3D" id="3.10.180.10">
    <property type="entry name" value="2,3-Dihydroxybiphenyl 1,2-Dioxygenase, domain 1"/>
    <property type="match status" value="1"/>
</dbReference>
<protein>
    <recommendedName>
        <fullName evidence="3">VOC domain-containing protein</fullName>
    </recommendedName>
</protein>
<evidence type="ECO:0008006" key="3">
    <source>
        <dbReference type="Google" id="ProtNLM"/>
    </source>
</evidence>
<dbReference type="EMBL" id="RYZI01000178">
    <property type="protein sequence ID" value="RWA08922.1"/>
    <property type="molecule type" value="Genomic_DNA"/>
</dbReference>
<dbReference type="CDD" id="cd07262">
    <property type="entry name" value="VOC_like"/>
    <property type="match status" value="1"/>
</dbReference>
<keyword evidence="2" id="KW-1185">Reference proteome</keyword>